<evidence type="ECO:0000313" key="4">
    <source>
        <dbReference type="Proteomes" id="UP000217083"/>
    </source>
</evidence>
<dbReference type="InterPro" id="IPR020471">
    <property type="entry name" value="AKR"/>
</dbReference>
<accession>A0A263BXG2</accession>
<protein>
    <submittedName>
        <fullName evidence="3">Aldo/keto reductase</fullName>
    </submittedName>
</protein>
<dbReference type="EMBL" id="NPIA01000001">
    <property type="protein sequence ID" value="OZM58419.1"/>
    <property type="molecule type" value="Genomic_DNA"/>
</dbReference>
<dbReference type="Gene3D" id="3.20.20.100">
    <property type="entry name" value="NADP-dependent oxidoreductase domain"/>
    <property type="match status" value="1"/>
</dbReference>
<dbReference type="GO" id="GO:0016491">
    <property type="term" value="F:oxidoreductase activity"/>
    <property type="evidence" value="ECO:0007669"/>
    <property type="project" value="UniProtKB-KW"/>
</dbReference>
<feature type="domain" description="NADP-dependent oxidoreductase" evidence="2">
    <location>
        <begin position="16"/>
        <end position="308"/>
    </location>
</feature>
<name>A0A263BXG2_9BACI</name>
<dbReference type="GO" id="GO:0005829">
    <property type="term" value="C:cytosol"/>
    <property type="evidence" value="ECO:0007669"/>
    <property type="project" value="UniProtKB-ARBA"/>
</dbReference>
<keyword evidence="1" id="KW-0560">Oxidoreductase</keyword>
<dbReference type="Pfam" id="PF00248">
    <property type="entry name" value="Aldo_ket_red"/>
    <property type="match status" value="1"/>
</dbReference>
<dbReference type="InterPro" id="IPR036812">
    <property type="entry name" value="NAD(P)_OxRdtase_dom_sf"/>
</dbReference>
<dbReference type="RefSeq" id="WP_094921289.1">
    <property type="nucleotide sequence ID" value="NZ_NPIA01000001.1"/>
</dbReference>
<dbReference type="SUPFAM" id="SSF51430">
    <property type="entry name" value="NAD(P)-linked oxidoreductase"/>
    <property type="match status" value="1"/>
</dbReference>
<dbReference type="PANTHER" id="PTHR43364">
    <property type="entry name" value="NADH-SPECIFIC METHYLGLYOXAL REDUCTASE-RELATED"/>
    <property type="match status" value="1"/>
</dbReference>
<evidence type="ECO:0000259" key="2">
    <source>
        <dbReference type="Pfam" id="PF00248"/>
    </source>
</evidence>
<dbReference type="AlphaFoldDB" id="A0A263BXG2"/>
<evidence type="ECO:0000256" key="1">
    <source>
        <dbReference type="ARBA" id="ARBA00023002"/>
    </source>
</evidence>
<sequence length="316" mass="35601">MEKRRIGNSDIDASVIGFGAWAAGKTGWGNVDENEVKDAILRAVDLEVNFFDTAPVYGYGESERIIGEALQNVREQVYIATKCGLLWDEKGKVQKHNGKESILKEVDASLKRLNTDYIDLYQVHWPDVNTPISETMDALNEILHMKKVKYVGVSNFSAEQMEEAKIYAPIISLQSQYSILKRKVENEDIPFVEREGMSLIPYSPLAQGLLTGKFSKDFIIDEKDVRAFNPLFKEEAFAKNLEIVEKMKPIAEKYDRPLSQVAVNWLLSKKVVSSVICGARNAAQVEENTNASEWKLAKEDVAFIDSLLESRSEGAR</sequence>
<gene>
    <name evidence="3" type="ORF">CIB95_02300</name>
</gene>
<dbReference type="PANTHER" id="PTHR43364:SF4">
    <property type="entry name" value="NAD(P)-LINKED OXIDOREDUCTASE SUPERFAMILY PROTEIN"/>
    <property type="match status" value="1"/>
</dbReference>
<evidence type="ECO:0000313" key="3">
    <source>
        <dbReference type="EMBL" id="OZM58419.1"/>
    </source>
</evidence>
<dbReference type="InterPro" id="IPR018170">
    <property type="entry name" value="Aldo/ket_reductase_CS"/>
</dbReference>
<dbReference type="CDD" id="cd19084">
    <property type="entry name" value="AKR_AKR11B1-like"/>
    <property type="match status" value="1"/>
</dbReference>
<comment type="caution">
    <text evidence="3">The sequence shown here is derived from an EMBL/GenBank/DDBJ whole genome shotgun (WGS) entry which is preliminary data.</text>
</comment>
<reference evidence="3 4" key="2">
    <citation type="submission" date="2017-09" db="EMBL/GenBank/DDBJ databases">
        <title>Bacillus patelloidae sp. nov., isolated from the intestinal tract of a marine limpet.</title>
        <authorList>
            <person name="Liu R."/>
            <person name="Dong C."/>
            <person name="Shao Z."/>
        </authorList>
    </citation>
    <scope>NUCLEOTIDE SEQUENCE [LARGE SCALE GENOMIC DNA]</scope>
    <source>
        <strain evidence="3 4">SA5d-4</strain>
    </source>
</reference>
<dbReference type="FunFam" id="3.20.20.100:FF:000004">
    <property type="entry name" value="Oxidoreductase, aldo/keto reductase"/>
    <property type="match status" value="1"/>
</dbReference>
<dbReference type="InterPro" id="IPR050523">
    <property type="entry name" value="AKR_Detox_Biosynth"/>
</dbReference>
<dbReference type="Proteomes" id="UP000217083">
    <property type="component" value="Unassembled WGS sequence"/>
</dbReference>
<proteinExistence type="predicted"/>
<keyword evidence="4" id="KW-1185">Reference proteome</keyword>
<dbReference type="PRINTS" id="PR00069">
    <property type="entry name" value="ALDKETRDTASE"/>
</dbReference>
<reference evidence="4" key="1">
    <citation type="submission" date="2017-08" db="EMBL/GenBank/DDBJ databases">
        <authorList>
            <person name="Huang Z."/>
        </authorList>
    </citation>
    <scope>NUCLEOTIDE SEQUENCE [LARGE SCALE GENOMIC DNA]</scope>
    <source>
        <strain evidence="4">SA5d-4</strain>
    </source>
</reference>
<dbReference type="InterPro" id="IPR023210">
    <property type="entry name" value="NADP_OxRdtase_dom"/>
</dbReference>
<dbReference type="PROSITE" id="PS00062">
    <property type="entry name" value="ALDOKETO_REDUCTASE_2"/>
    <property type="match status" value="1"/>
</dbReference>
<organism evidence="3 4">
    <name type="scientific">Lottiidibacillus patelloidae</name>
    <dbReference type="NCBI Taxonomy" id="2670334"/>
    <lineage>
        <taxon>Bacteria</taxon>
        <taxon>Bacillati</taxon>
        <taxon>Bacillota</taxon>
        <taxon>Bacilli</taxon>
        <taxon>Bacillales</taxon>
        <taxon>Bacillaceae</taxon>
        <taxon>Lottiidibacillus</taxon>
    </lineage>
</organism>